<dbReference type="WBParaSite" id="EVEC_0001216201-mRNA-1">
    <property type="protein sequence ID" value="EVEC_0001216201-mRNA-1"/>
    <property type="gene ID" value="EVEC_0001216201"/>
</dbReference>
<proteinExistence type="predicted"/>
<evidence type="ECO:0000259" key="5">
    <source>
        <dbReference type="PROSITE" id="PS50010"/>
    </source>
</evidence>
<name>A0A0N4VMK4_ENTVE</name>
<evidence type="ECO:0000313" key="6">
    <source>
        <dbReference type="EMBL" id="VDD96649.1"/>
    </source>
</evidence>
<dbReference type="SUPFAM" id="SSF50729">
    <property type="entry name" value="PH domain-like"/>
    <property type="match status" value="1"/>
</dbReference>
<dbReference type="InterPro" id="IPR055251">
    <property type="entry name" value="SOS1_NGEF_PH"/>
</dbReference>
<keyword evidence="1" id="KW-0597">Phosphoprotein</keyword>
<dbReference type="PANTHER" id="PTHR45924">
    <property type="entry name" value="FI17866P1"/>
    <property type="match status" value="1"/>
</dbReference>
<feature type="domain" description="DH" evidence="5">
    <location>
        <begin position="61"/>
        <end position="246"/>
    </location>
</feature>
<dbReference type="InterPro" id="IPR000219">
    <property type="entry name" value="DH_dom"/>
</dbReference>
<dbReference type="InterPro" id="IPR043324">
    <property type="entry name" value="PH_PLEKHG1_G2_G3"/>
</dbReference>
<feature type="coiled-coil region" evidence="3">
    <location>
        <begin position="226"/>
        <end position="256"/>
    </location>
</feature>
<evidence type="ECO:0000256" key="3">
    <source>
        <dbReference type="SAM" id="Coils"/>
    </source>
</evidence>
<dbReference type="GO" id="GO:0031267">
    <property type="term" value="F:small GTPase binding"/>
    <property type="evidence" value="ECO:0007669"/>
    <property type="project" value="TreeGrafter"/>
</dbReference>
<dbReference type="GO" id="GO:0005085">
    <property type="term" value="F:guanyl-nucleotide exchange factor activity"/>
    <property type="evidence" value="ECO:0007669"/>
    <property type="project" value="UniProtKB-KW"/>
</dbReference>
<dbReference type="SUPFAM" id="SSF48065">
    <property type="entry name" value="DBL homology domain (DH-domain)"/>
    <property type="match status" value="1"/>
</dbReference>
<dbReference type="InterPro" id="IPR001331">
    <property type="entry name" value="GDS_CDC24_CS"/>
</dbReference>
<evidence type="ECO:0000259" key="4">
    <source>
        <dbReference type="PROSITE" id="PS50003"/>
    </source>
</evidence>
<dbReference type="Pfam" id="PF22697">
    <property type="entry name" value="SOS1_NGEF_PH"/>
    <property type="match status" value="1"/>
</dbReference>
<keyword evidence="7" id="KW-1185">Reference proteome</keyword>
<protein>
    <submittedName>
        <fullName evidence="8">DH domain-containing protein</fullName>
    </submittedName>
</protein>
<dbReference type="OrthoDB" id="1594986at2759"/>
<gene>
    <name evidence="6" type="ORF">EVEC_LOCUS11400</name>
</gene>
<dbReference type="InterPro" id="IPR001849">
    <property type="entry name" value="PH_domain"/>
</dbReference>
<accession>A0A0N4VMK4</accession>
<dbReference type="EMBL" id="UXUI01011987">
    <property type="protein sequence ID" value="VDD96649.1"/>
    <property type="molecule type" value="Genomic_DNA"/>
</dbReference>
<dbReference type="PROSITE" id="PS00741">
    <property type="entry name" value="DH_1"/>
    <property type="match status" value="1"/>
</dbReference>
<evidence type="ECO:0000256" key="2">
    <source>
        <dbReference type="ARBA" id="ARBA00022658"/>
    </source>
</evidence>
<reference evidence="8" key="1">
    <citation type="submission" date="2017-02" db="UniProtKB">
        <authorList>
            <consortium name="WormBaseParasite"/>
        </authorList>
    </citation>
    <scope>IDENTIFICATION</scope>
</reference>
<evidence type="ECO:0000256" key="1">
    <source>
        <dbReference type="ARBA" id="ARBA00022553"/>
    </source>
</evidence>
<dbReference type="SMART" id="SM00233">
    <property type="entry name" value="PH"/>
    <property type="match status" value="1"/>
</dbReference>
<feature type="domain" description="PH" evidence="4">
    <location>
        <begin position="273"/>
        <end position="372"/>
    </location>
</feature>
<dbReference type="SMART" id="SM00325">
    <property type="entry name" value="RhoGEF"/>
    <property type="match status" value="1"/>
</dbReference>
<dbReference type="InterPro" id="IPR035899">
    <property type="entry name" value="DBL_dom_sf"/>
</dbReference>
<reference evidence="6 7" key="2">
    <citation type="submission" date="2018-10" db="EMBL/GenBank/DDBJ databases">
        <authorList>
            <consortium name="Pathogen Informatics"/>
        </authorList>
    </citation>
    <scope>NUCLEOTIDE SEQUENCE [LARGE SCALE GENOMIC DNA]</scope>
</reference>
<dbReference type="AlphaFoldDB" id="A0A0N4VMK4"/>
<keyword evidence="3" id="KW-0175">Coiled coil</keyword>
<dbReference type="PROSITE" id="PS50010">
    <property type="entry name" value="DH_2"/>
    <property type="match status" value="1"/>
</dbReference>
<dbReference type="PANTHER" id="PTHR45924:SF2">
    <property type="entry name" value="FI17866P1"/>
    <property type="match status" value="1"/>
</dbReference>
<dbReference type="Pfam" id="PF00621">
    <property type="entry name" value="RhoGEF"/>
    <property type="match status" value="1"/>
</dbReference>
<keyword evidence="2" id="KW-0344">Guanine-nucleotide releasing factor</keyword>
<dbReference type="Gene3D" id="1.20.900.10">
    <property type="entry name" value="Dbl homology (DH) domain"/>
    <property type="match status" value="1"/>
</dbReference>
<dbReference type="Gene3D" id="2.30.29.30">
    <property type="entry name" value="Pleckstrin-homology domain (PH domain)/Phosphotyrosine-binding domain (PTB)"/>
    <property type="match status" value="1"/>
</dbReference>
<dbReference type="PROSITE" id="PS50003">
    <property type="entry name" value="PH_DOMAIN"/>
    <property type="match status" value="1"/>
</dbReference>
<dbReference type="CDD" id="cd00160">
    <property type="entry name" value="RhoGEF"/>
    <property type="match status" value="1"/>
</dbReference>
<dbReference type="Proteomes" id="UP000274131">
    <property type="component" value="Unassembled WGS sequence"/>
</dbReference>
<dbReference type="InterPro" id="IPR011993">
    <property type="entry name" value="PH-like_dom_sf"/>
</dbReference>
<dbReference type="CDD" id="cd13243">
    <property type="entry name" value="PH_PLEKHG1_G2_G3"/>
    <property type="match status" value="1"/>
</dbReference>
<sequence length="479" mass="55525">MQRLSFVSSSTGYSSARSSLRSSEIGEESFLSKSNDFTIERESLLSEARRLKLIKKSNISQLDRIAMELLETERCYVNDLSDIIQGYLNFFIGHREQFQMTVDDVSNTFGCIERIYLFNKRLFYQLDRALLNIVQMAKCFVENIEGFKDYVTYCANYQKMVDTLSALMKNDTVRECLSARQTLLGHSLNLSAYLLKPVQRVLKYHLFMENILKQSAETRNLSDADLATVKKALQCLNSLADKINEEKKRVEHWERVRELQSALHSWTLDKRNDLFKYGDLILEGSFKLAGSKTTRQLFLFEEMLLIVKERNGALICKDYIMCSSIMLKESMGSNTLAFQVLSHDNPKIQYIFVASNVEEKRKWMKELKRMMLDHYDVHIPEKAKLLMLNGDTSNYKQMPISGVSGEFLSKEKKVPKYLEKKRKLSDMGSSKTGSHKDLVPSTKHVIIFKKFYRICQYSLLYQFTLSKIIVALFSVIPTM</sequence>
<dbReference type="GO" id="GO:0035556">
    <property type="term" value="P:intracellular signal transduction"/>
    <property type="evidence" value="ECO:0007669"/>
    <property type="project" value="InterPro"/>
</dbReference>
<evidence type="ECO:0000313" key="7">
    <source>
        <dbReference type="Proteomes" id="UP000274131"/>
    </source>
</evidence>
<evidence type="ECO:0000313" key="8">
    <source>
        <dbReference type="WBParaSite" id="EVEC_0001216201-mRNA-1"/>
    </source>
</evidence>
<dbReference type="STRING" id="51028.A0A0N4VMK4"/>
<organism evidence="8">
    <name type="scientific">Enterobius vermicularis</name>
    <name type="common">Human pinworm</name>
    <dbReference type="NCBI Taxonomy" id="51028"/>
    <lineage>
        <taxon>Eukaryota</taxon>
        <taxon>Metazoa</taxon>
        <taxon>Ecdysozoa</taxon>
        <taxon>Nematoda</taxon>
        <taxon>Chromadorea</taxon>
        <taxon>Rhabditida</taxon>
        <taxon>Spirurina</taxon>
        <taxon>Oxyuridomorpha</taxon>
        <taxon>Oxyuroidea</taxon>
        <taxon>Oxyuridae</taxon>
        <taxon>Enterobius</taxon>
    </lineage>
</organism>